<evidence type="ECO:0000256" key="1">
    <source>
        <dbReference type="SAM" id="Coils"/>
    </source>
</evidence>
<proteinExistence type="predicted"/>
<reference evidence="3 4" key="1">
    <citation type="submission" date="2016-06" db="EMBL/GenBank/DDBJ databases">
        <title>Genome sequence of halotolerant plant growth promoting strain of Halomonas elongata HEK1 isolated from salterns of Rann of Kutch, Gujarat, India.</title>
        <authorList>
            <person name="Gaba S."/>
            <person name="Singh R.N."/>
            <person name="Abrol S."/>
            <person name="Kaushik R."/>
            <person name="Saxena A.K."/>
        </authorList>
    </citation>
    <scope>NUCLEOTIDE SEQUENCE [LARGE SCALE GENOMIC DNA]</scope>
    <source>
        <strain evidence="3 4">HEK1</strain>
    </source>
</reference>
<feature type="region of interest" description="Disordered" evidence="2">
    <location>
        <begin position="84"/>
        <end position="131"/>
    </location>
</feature>
<dbReference type="Proteomes" id="UP000092504">
    <property type="component" value="Unassembled WGS sequence"/>
</dbReference>
<keyword evidence="1" id="KW-0175">Coiled coil</keyword>
<accession>A0A1B8NXY8</accession>
<dbReference type="PATRIC" id="fig|2746.7.peg.4067"/>
<feature type="compositionally biased region" description="Polar residues" evidence="2">
    <location>
        <begin position="106"/>
        <end position="119"/>
    </location>
</feature>
<comment type="caution">
    <text evidence="3">The sequence shown here is derived from an EMBL/GenBank/DDBJ whole genome shotgun (WGS) entry which is preliminary data.</text>
</comment>
<gene>
    <name evidence="3" type="ORF">A8U91_03954</name>
</gene>
<feature type="compositionally biased region" description="Low complexity" evidence="2">
    <location>
        <begin position="85"/>
        <end position="102"/>
    </location>
</feature>
<sequence>MAVRDLQASLQSLEDRMPSLEAQRSQLDQLEQRLQDAETTTPAIDVTAVGERLDSLADTLDNARHRVDLQLTALAEGVEARISEAEATASSTSDTSSSSASAPRRQPSTANARGSSQATPPSPPRLPLKISGVEYRGGQPFLSIAEGSVNHLRDVRLLGERESVGDWQLLRITGDTAEFRYRGQTITIQLP</sequence>
<feature type="coiled-coil region" evidence="1">
    <location>
        <begin position="3"/>
        <end position="40"/>
    </location>
</feature>
<evidence type="ECO:0000256" key="2">
    <source>
        <dbReference type="SAM" id="MobiDB-lite"/>
    </source>
</evidence>
<dbReference type="EMBL" id="MAJD01000002">
    <property type="protein sequence ID" value="OBX34891.1"/>
    <property type="molecule type" value="Genomic_DNA"/>
</dbReference>
<dbReference type="AlphaFoldDB" id="A0A1B8NXY8"/>
<evidence type="ECO:0000313" key="3">
    <source>
        <dbReference type="EMBL" id="OBX34891.1"/>
    </source>
</evidence>
<name>A0A1B8NXY8_HALEL</name>
<evidence type="ECO:0008006" key="5">
    <source>
        <dbReference type="Google" id="ProtNLM"/>
    </source>
</evidence>
<protein>
    <recommendedName>
        <fullName evidence="5">Chromosome partition protein Smc</fullName>
    </recommendedName>
</protein>
<evidence type="ECO:0000313" key="4">
    <source>
        <dbReference type="Proteomes" id="UP000092504"/>
    </source>
</evidence>
<organism evidence="3 4">
    <name type="scientific">Halomonas elongata</name>
    <dbReference type="NCBI Taxonomy" id="2746"/>
    <lineage>
        <taxon>Bacteria</taxon>
        <taxon>Pseudomonadati</taxon>
        <taxon>Pseudomonadota</taxon>
        <taxon>Gammaproteobacteria</taxon>
        <taxon>Oceanospirillales</taxon>
        <taxon>Halomonadaceae</taxon>
        <taxon>Halomonas</taxon>
    </lineage>
</organism>